<dbReference type="Proteomes" id="UP000030762">
    <property type="component" value="Unassembled WGS sequence"/>
</dbReference>
<dbReference type="PANTHER" id="PTHR23051">
    <property type="entry name" value="SOLUTE CARRIER FAMILY 35, MEMBER F5"/>
    <property type="match status" value="1"/>
</dbReference>
<dbReference type="InParanoid" id="T0PSV4"/>
<feature type="domain" description="EamA" evidence="6">
    <location>
        <begin position="59"/>
        <end position="197"/>
    </location>
</feature>
<keyword evidence="4 5" id="KW-0472">Membrane</keyword>
<evidence type="ECO:0000259" key="6">
    <source>
        <dbReference type="Pfam" id="PF00892"/>
    </source>
</evidence>
<dbReference type="RefSeq" id="XP_008621236.1">
    <property type="nucleotide sequence ID" value="XM_008623014.1"/>
</dbReference>
<dbReference type="InterPro" id="IPR000620">
    <property type="entry name" value="EamA_dom"/>
</dbReference>
<accession>T0PSV4</accession>
<evidence type="ECO:0000256" key="5">
    <source>
        <dbReference type="SAM" id="Phobius"/>
    </source>
</evidence>
<dbReference type="OMA" id="MCKSPER"/>
<feature type="transmembrane region" description="Helical" evidence="5">
    <location>
        <begin position="57"/>
        <end position="78"/>
    </location>
</feature>
<dbReference type="GO" id="GO:0016020">
    <property type="term" value="C:membrane"/>
    <property type="evidence" value="ECO:0007669"/>
    <property type="project" value="UniProtKB-SubCell"/>
</dbReference>
<proteinExistence type="predicted"/>
<feature type="transmembrane region" description="Helical" evidence="5">
    <location>
        <begin position="244"/>
        <end position="268"/>
    </location>
</feature>
<keyword evidence="3 5" id="KW-1133">Transmembrane helix</keyword>
<feature type="transmembrane region" description="Helical" evidence="5">
    <location>
        <begin position="212"/>
        <end position="232"/>
    </location>
</feature>
<dbReference type="OrthoDB" id="1436450at2759"/>
<dbReference type="AlphaFoldDB" id="T0PSV4"/>
<keyword evidence="8" id="KW-1185">Reference proteome</keyword>
<dbReference type="InterPro" id="IPR037185">
    <property type="entry name" value="EmrE-like"/>
</dbReference>
<dbReference type="GeneID" id="19957521"/>
<evidence type="ECO:0000256" key="2">
    <source>
        <dbReference type="ARBA" id="ARBA00022692"/>
    </source>
</evidence>
<reference evidence="7 8" key="1">
    <citation type="submission" date="2012-04" db="EMBL/GenBank/DDBJ databases">
        <title>The Genome Sequence of Saprolegnia declina VS20.</title>
        <authorList>
            <consortium name="The Broad Institute Genome Sequencing Platform"/>
            <person name="Russ C."/>
            <person name="Nusbaum C."/>
            <person name="Tyler B."/>
            <person name="van West P."/>
            <person name="Dieguez-Uribeondo J."/>
            <person name="de Bruijn I."/>
            <person name="Tripathy S."/>
            <person name="Jiang R."/>
            <person name="Young S.K."/>
            <person name="Zeng Q."/>
            <person name="Gargeya S."/>
            <person name="Fitzgerald M."/>
            <person name="Haas B."/>
            <person name="Abouelleil A."/>
            <person name="Alvarado L."/>
            <person name="Arachchi H.M."/>
            <person name="Berlin A."/>
            <person name="Chapman S.B."/>
            <person name="Goldberg J."/>
            <person name="Griggs A."/>
            <person name="Gujja S."/>
            <person name="Hansen M."/>
            <person name="Howarth C."/>
            <person name="Imamovic A."/>
            <person name="Larimer J."/>
            <person name="McCowen C."/>
            <person name="Montmayeur A."/>
            <person name="Murphy C."/>
            <person name="Neiman D."/>
            <person name="Pearson M."/>
            <person name="Priest M."/>
            <person name="Roberts A."/>
            <person name="Saif S."/>
            <person name="Shea T."/>
            <person name="Sisk P."/>
            <person name="Sykes S."/>
            <person name="Wortman J."/>
            <person name="Nusbaum C."/>
            <person name="Birren B."/>
        </authorList>
    </citation>
    <scope>NUCLEOTIDE SEQUENCE [LARGE SCALE GENOMIC DNA]</scope>
    <source>
        <strain evidence="7 8">VS20</strain>
    </source>
</reference>
<evidence type="ECO:0000313" key="7">
    <source>
        <dbReference type="EMBL" id="EQC25331.1"/>
    </source>
</evidence>
<gene>
    <name evidence="7" type="ORF">SDRG_16794</name>
</gene>
<feature type="domain" description="EamA" evidence="6">
    <location>
        <begin position="213"/>
        <end position="354"/>
    </location>
</feature>
<evidence type="ECO:0000256" key="1">
    <source>
        <dbReference type="ARBA" id="ARBA00004141"/>
    </source>
</evidence>
<protein>
    <recommendedName>
        <fullName evidence="6">EamA domain-containing protein</fullName>
    </recommendedName>
</protein>
<comment type="subcellular location">
    <subcellularLocation>
        <location evidence="1">Membrane</location>
        <topology evidence="1">Multi-pass membrane protein</topology>
    </subcellularLocation>
</comment>
<feature type="transmembrane region" description="Helical" evidence="5">
    <location>
        <begin position="90"/>
        <end position="110"/>
    </location>
</feature>
<name>T0PSV4_SAPDV</name>
<dbReference type="SUPFAM" id="SSF103481">
    <property type="entry name" value="Multidrug resistance efflux transporter EmrE"/>
    <property type="match status" value="2"/>
</dbReference>
<dbReference type="eggNOG" id="KOG2765">
    <property type="taxonomic scope" value="Eukaryota"/>
</dbReference>
<feature type="transmembrane region" description="Helical" evidence="5">
    <location>
        <begin position="298"/>
        <end position="325"/>
    </location>
</feature>
<feature type="transmembrane region" description="Helical" evidence="5">
    <location>
        <begin position="159"/>
        <end position="179"/>
    </location>
</feature>
<organism evidence="7 8">
    <name type="scientific">Saprolegnia diclina (strain VS20)</name>
    <dbReference type="NCBI Taxonomy" id="1156394"/>
    <lineage>
        <taxon>Eukaryota</taxon>
        <taxon>Sar</taxon>
        <taxon>Stramenopiles</taxon>
        <taxon>Oomycota</taxon>
        <taxon>Saprolegniomycetes</taxon>
        <taxon>Saprolegniales</taxon>
        <taxon>Saprolegniaceae</taxon>
        <taxon>Saprolegnia</taxon>
    </lineage>
</organism>
<feature type="transmembrane region" description="Helical" evidence="5">
    <location>
        <begin position="130"/>
        <end position="147"/>
    </location>
</feature>
<dbReference type="Pfam" id="PF00892">
    <property type="entry name" value="EamA"/>
    <property type="match status" value="2"/>
</dbReference>
<feature type="transmembrane region" description="Helical" evidence="5">
    <location>
        <begin position="337"/>
        <end position="357"/>
    </location>
</feature>
<sequence>MSPRPYEGDSLQMGTAVTLAPPSHLSISLMVDAPASLESQAEALLPPPAPTPSRARWIIGVICVVIVAIIWTFSSVLIQYVFKDLDFSRPFFLTYYANSLFAVNLPLYYIGKALGYVKPSAHQANFRETLVISAIIAPLWFIANYTYTISLSLTSVTSSTIISSTSAMFTFALSIYFLGEKFTWPKLAGVALCMIGNSCTVFNDSSSGSESVWGDILALVGAIMYGVYTTAIRYKIPDETKVSICLFFGLLGVVNAVGLLPFVLAFHYTDVESLSDLTGKIVGLITVNSLFNNVLADYLWALSMLFTTPTVATIGLSLTVPLAIVSDYVRHSISPTAVTCVASAFVIAGFILINVTSKKVTDETPLPEAEKTES</sequence>
<evidence type="ECO:0000256" key="4">
    <source>
        <dbReference type="ARBA" id="ARBA00023136"/>
    </source>
</evidence>
<dbReference type="EMBL" id="JH767284">
    <property type="protein sequence ID" value="EQC25331.1"/>
    <property type="molecule type" value="Genomic_DNA"/>
</dbReference>
<dbReference type="PANTHER" id="PTHR23051:SF0">
    <property type="entry name" value="SOLUTE CARRIER FAMILY 35 MEMBER F5"/>
    <property type="match status" value="1"/>
</dbReference>
<evidence type="ECO:0000256" key="3">
    <source>
        <dbReference type="ARBA" id="ARBA00022989"/>
    </source>
</evidence>
<evidence type="ECO:0000313" key="8">
    <source>
        <dbReference type="Proteomes" id="UP000030762"/>
    </source>
</evidence>
<keyword evidence="2 5" id="KW-0812">Transmembrane</keyword>
<dbReference type="VEuPathDB" id="FungiDB:SDRG_16794"/>